<dbReference type="AlphaFoldDB" id="A0AAV4AKI5"/>
<proteinExistence type="predicted"/>
<gene>
    <name evidence="1" type="ORF">PoB_003531600</name>
</gene>
<accession>A0AAV4AKI5</accession>
<evidence type="ECO:0000313" key="2">
    <source>
        <dbReference type="Proteomes" id="UP000735302"/>
    </source>
</evidence>
<organism evidence="1 2">
    <name type="scientific">Plakobranchus ocellatus</name>
    <dbReference type="NCBI Taxonomy" id="259542"/>
    <lineage>
        <taxon>Eukaryota</taxon>
        <taxon>Metazoa</taxon>
        <taxon>Spiralia</taxon>
        <taxon>Lophotrochozoa</taxon>
        <taxon>Mollusca</taxon>
        <taxon>Gastropoda</taxon>
        <taxon>Heterobranchia</taxon>
        <taxon>Euthyneura</taxon>
        <taxon>Panpulmonata</taxon>
        <taxon>Sacoglossa</taxon>
        <taxon>Placobranchoidea</taxon>
        <taxon>Plakobranchidae</taxon>
        <taxon>Plakobranchus</taxon>
    </lineage>
</organism>
<dbReference type="Proteomes" id="UP000735302">
    <property type="component" value="Unassembled WGS sequence"/>
</dbReference>
<name>A0AAV4AKI5_9GAST</name>
<reference evidence="1 2" key="1">
    <citation type="journal article" date="2021" name="Elife">
        <title>Chloroplast acquisition without the gene transfer in kleptoplastic sea slugs, Plakobranchus ocellatus.</title>
        <authorList>
            <person name="Maeda T."/>
            <person name="Takahashi S."/>
            <person name="Yoshida T."/>
            <person name="Shimamura S."/>
            <person name="Takaki Y."/>
            <person name="Nagai Y."/>
            <person name="Toyoda A."/>
            <person name="Suzuki Y."/>
            <person name="Arimoto A."/>
            <person name="Ishii H."/>
            <person name="Satoh N."/>
            <person name="Nishiyama T."/>
            <person name="Hasebe M."/>
            <person name="Maruyama T."/>
            <person name="Minagawa J."/>
            <person name="Obokata J."/>
            <person name="Shigenobu S."/>
        </authorList>
    </citation>
    <scope>NUCLEOTIDE SEQUENCE [LARGE SCALE GENOMIC DNA]</scope>
</reference>
<protein>
    <submittedName>
        <fullName evidence="1">Uncharacterized protein</fullName>
    </submittedName>
</protein>
<evidence type="ECO:0000313" key="1">
    <source>
        <dbReference type="EMBL" id="GFO08811.1"/>
    </source>
</evidence>
<sequence>MSEFTFQKLEVVPKIEINEKWNQTFQFQPPILTAMFASSALAKLNVQVCRVGREQDKTIMIDFSILTQGLKTLD</sequence>
<keyword evidence="2" id="KW-1185">Reference proteome</keyword>
<dbReference type="EMBL" id="BLXT01004001">
    <property type="protein sequence ID" value="GFO08811.1"/>
    <property type="molecule type" value="Genomic_DNA"/>
</dbReference>
<comment type="caution">
    <text evidence="1">The sequence shown here is derived from an EMBL/GenBank/DDBJ whole genome shotgun (WGS) entry which is preliminary data.</text>
</comment>